<sequence>MQEEGAAGALRRMLQGRLREHAREAVHRGMPPRARYRPGREGGTFLLSAVIVIISLCIAGVALWYFLQPPVEVAAYHRVLLLDRSDPLSRTQAEGLRSIVQQVERETPDDGRVSVYYLDSLSGVYLEPQVSAVAPKRHQGNLMHNEQLAEQCFRKEFMPGIADAVMAVQNASNTEESPIVETLARICRDPGFSPRMRARSMVLHSDMLQNSGLCTEYGRTDAPRCTQALLAAHMPDLSGVNVEILYLRHKKYEKQQTPEHMQMWISLFRNAGAYVRLEQIF</sequence>
<feature type="transmembrane region" description="Helical" evidence="1">
    <location>
        <begin position="45"/>
        <end position="67"/>
    </location>
</feature>
<comment type="caution">
    <text evidence="2">The sequence shown here is derived from an EMBL/GenBank/DDBJ whole genome shotgun (WGS) entry which is preliminary data.</text>
</comment>
<evidence type="ECO:0000313" key="3">
    <source>
        <dbReference type="Proteomes" id="UP000503820"/>
    </source>
</evidence>
<dbReference type="Proteomes" id="UP000503820">
    <property type="component" value="Unassembled WGS sequence"/>
</dbReference>
<keyword evidence="3" id="KW-1185">Reference proteome</keyword>
<dbReference type="EMBL" id="BLVP01000036">
    <property type="protein sequence ID" value="GFM38233.1"/>
    <property type="molecule type" value="Genomic_DNA"/>
</dbReference>
<keyword evidence="1" id="KW-0812">Transmembrane</keyword>
<accession>A0A7J0BX16</accession>
<organism evidence="2 3">
    <name type="scientific">Desulfovibrio psychrotolerans</name>
    <dbReference type="NCBI Taxonomy" id="415242"/>
    <lineage>
        <taxon>Bacteria</taxon>
        <taxon>Pseudomonadati</taxon>
        <taxon>Thermodesulfobacteriota</taxon>
        <taxon>Desulfovibrionia</taxon>
        <taxon>Desulfovibrionales</taxon>
        <taxon>Desulfovibrionaceae</taxon>
        <taxon>Desulfovibrio</taxon>
    </lineage>
</organism>
<name>A0A7J0BX16_9BACT</name>
<gene>
    <name evidence="2" type="ORF">DSM19430T_29170</name>
</gene>
<protein>
    <submittedName>
        <fullName evidence="2">Uncharacterized protein</fullName>
    </submittedName>
</protein>
<evidence type="ECO:0000313" key="2">
    <source>
        <dbReference type="EMBL" id="GFM38233.1"/>
    </source>
</evidence>
<dbReference type="AlphaFoldDB" id="A0A7J0BX16"/>
<proteinExistence type="predicted"/>
<keyword evidence="1" id="KW-0472">Membrane</keyword>
<reference evidence="2 3" key="1">
    <citation type="submission" date="2020-05" db="EMBL/GenBank/DDBJ databases">
        <title>Draft genome sequence of Desulfovibrio psychrotolerans JS1T.</title>
        <authorList>
            <person name="Ueno A."/>
            <person name="Tamazawa S."/>
            <person name="Tamamura S."/>
            <person name="Murakami T."/>
            <person name="Kiyama T."/>
            <person name="Inomata H."/>
            <person name="Amano Y."/>
            <person name="Miyakawa K."/>
            <person name="Tamaki H."/>
            <person name="Naganuma T."/>
            <person name="Kaneko K."/>
        </authorList>
    </citation>
    <scope>NUCLEOTIDE SEQUENCE [LARGE SCALE GENOMIC DNA]</scope>
    <source>
        <strain evidence="2 3">JS1</strain>
    </source>
</reference>
<evidence type="ECO:0000256" key="1">
    <source>
        <dbReference type="SAM" id="Phobius"/>
    </source>
</evidence>
<keyword evidence="1" id="KW-1133">Transmembrane helix</keyword>